<dbReference type="EC" id="4.2.1.151" evidence="3"/>
<keyword evidence="1 3" id="KW-0474">Menaquinone biosynthesis</keyword>
<evidence type="ECO:0000256" key="3">
    <source>
        <dbReference type="HAMAP-Rule" id="MF_00995"/>
    </source>
</evidence>
<protein>
    <recommendedName>
        <fullName evidence="3">Chorismate dehydratase</fullName>
        <ecNumber evidence="3">4.2.1.151</ecNumber>
    </recommendedName>
    <alternativeName>
        <fullName evidence="3">Menaquinone biosynthetic enzyme MqnA</fullName>
    </alternativeName>
</protein>
<dbReference type="PANTHER" id="PTHR37690:SF1">
    <property type="entry name" value="CHORISMATE DEHYDRATASE"/>
    <property type="match status" value="1"/>
</dbReference>
<dbReference type="CDD" id="cd13634">
    <property type="entry name" value="PBP2_Sco4506"/>
    <property type="match status" value="1"/>
</dbReference>
<keyword evidence="2 3" id="KW-0456">Lyase</keyword>
<proteinExistence type="inferred from homology"/>
<sequence length="266" mass="29939">MSWENVLGRVAFANCDPIFDGLEGDWKILPAPPSWLTGHLLRRDCITAPIPAADFAKHSDELLLIPKLGIVSQGDVGSVILFGTRPIEQMRDVALPSDSSTSRALLQWILKSMKLDPKFHERGPDLTAMLDESDGALLIGDRALIAARDYPDLVKLDLGAEWTNKTGFPMVFGVFAGRKDSPISILNRASNDMVRQYEIFLNNESWRNQVIKRTSLKLGFSESRISEYFSIEVQNKLDDFSKQGLEFFLKEVCGMEKEITWLPSYE</sequence>
<organism evidence="4">
    <name type="scientific">uncultured Poseidoniia archaeon</name>
    <dbReference type="NCBI Taxonomy" id="1697135"/>
    <lineage>
        <taxon>Archaea</taxon>
        <taxon>Methanobacteriati</taxon>
        <taxon>Thermoplasmatota</taxon>
        <taxon>Candidatus Poseidoniia</taxon>
        <taxon>environmental samples</taxon>
    </lineage>
</organism>
<dbReference type="UniPathway" id="UPA00079"/>
<comment type="catalytic activity">
    <reaction evidence="3">
        <text>chorismate = 3-[(1-carboxyvinyl)-oxy]benzoate + H2O</text>
        <dbReference type="Rhea" id="RHEA:40051"/>
        <dbReference type="ChEBI" id="CHEBI:15377"/>
        <dbReference type="ChEBI" id="CHEBI:29748"/>
        <dbReference type="ChEBI" id="CHEBI:76981"/>
        <dbReference type="EC" id="4.2.1.151"/>
    </reaction>
</comment>
<dbReference type="InterPro" id="IPR030868">
    <property type="entry name" value="MqnA"/>
</dbReference>
<name>A0A1B1TCV4_9ARCH</name>
<reference evidence="4" key="2">
    <citation type="journal article" date="2015" name="ISME J.">
        <title>A new class of marine Euryarchaeota group II from the Mediterranean deep chlorophyll maximum.</title>
        <authorList>
            <person name="Martin-Cuadrado A.B."/>
            <person name="Garcia-Heredia I."/>
            <person name="Molto A.G."/>
            <person name="Lopez-Ubeda R."/>
            <person name="Kimes N."/>
            <person name="Lopez-Garcia P."/>
            <person name="Moreira D."/>
            <person name="Rodriguez-Valera F."/>
        </authorList>
    </citation>
    <scope>NUCLEOTIDE SEQUENCE</scope>
</reference>
<dbReference type="GO" id="GO:0009234">
    <property type="term" value="P:menaquinone biosynthetic process"/>
    <property type="evidence" value="ECO:0007669"/>
    <property type="project" value="UniProtKB-UniRule"/>
</dbReference>
<evidence type="ECO:0000256" key="2">
    <source>
        <dbReference type="ARBA" id="ARBA00023239"/>
    </source>
</evidence>
<dbReference type="PANTHER" id="PTHR37690">
    <property type="entry name" value="CHORISMATE DEHYDRATASE"/>
    <property type="match status" value="1"/>
</dbReference>
<dbReference type="Pfam" id="PF02621">
    <property type="entry name" value="VitK2_biosynth"/>
    <property type="match status" value="1"/>
</dbReference>
<dbReference type="EMBL" id="KP211873">
    <property type="protein sequence ID" value="ANV80109.1"/>
    <property type="molecule type" value="Genomic_DNA"/>
</dbReference>
<evidence type="ECO:0000313" key="4">
    <source>
        <dbReference type="EMBL" id="ANV80109.1"/>
    </source>
</evidence>
<dbReference type="HAMAP" id="MF_00995">
    <property type="entry name" value="MqnA"/>
    <property type="match status" value="1"/>
</dbReference>
<reference evidence="4" key="1">
    <citation type="submission" date="2014-11" db="EMBL/GenBank/DDBJ databases">
        <authorList>
            <person name="Zhu J."/>
            <person name="Qi W."/>
            <person name="Song R."/>
        </authorList>
    </citation>
    <scope>NUCLEOTIDE SEQUENCE</scope>
</reference>
<comment type="function">
    <text evidence="3">Catalyzes the dehydration of chorismate into 3-[(1-carboxyvinyl)oxy]benzoate, a step in the biosynthesis of menaquinone (MK, vitamin K2).</text>
</comment>
<evidence type="ECO:0000256" key="1">
    <source>
        <dbReference type="ARBA" id="ARBA00022428"/>
    </source>
</evidence>
<accession>A0A1B1TCV4</accession>
<dbReference type="GO" id="GO:0016836">
    <property type="term" value="F:hydro-lyase activity"/>
    <property type="evidence" value="ECO:0007669"/>
    <property type="project" value="UniProtKB-UniRule"/>
</dbReference>
<dbReference type="Gene3D" id="3.40.190.10">
    <property type="entry name" value="Periplasmic binding protein-like II"/>
    <property type="match status" value="2"/>
</dbReference>
<dbReference type="AlphaFoldDB" id="A0A1B1TCV4"/>
<dbReference type="SUPFAM" id="SSF53850">
    <property type="entry name" value="Periplasmic binding protein-like II"/>
    <property type="match status" value="1"/>
</dbReference>
<dbReference type="InterPro" id="IPR003773">
    <property type="entry name" value="Menaquinone_biosynth"/>
</dbReference>
<comment type="similarity">
    <text evidence="3">Belongs to the MqnA/MqnD family. MqnA subfamily.</text>
</comment>
<gene>
    <name evidence="3" type="primary">mqnA</name>
</gene>
<comment type="pathway">
    <text evidence="3">Quinol/quinone metabolism; menaquinone biosynthesis.</text>
</comment>